<dbReference type="InterPro" id="IPR036013">
    <property type="entry name" value="Band_7/SPFH_dom_sf"/>
</dbReference>
<keyword evidence="2" id="KW-1133">Transmembrane helix</keyword>
<keyword evidence="5" id="KW-1185">Reference proteome</keyword>
<dbReference type="PANTHER" id="PTHR23222">
    <property type="entry name" value="PROHIBITIN"/>
    <property type="match status" value="1"/>
</dbReference>
<dbReference type="InterPro" id="IPR001107">
    <property type="entry name" value="Band_7"/>
</dbReference>
<protein>
    <submittedName>
        <fullName evidence="4">Prohibitin family protein</fullName>
    </submittedName>
</protein>
<dbReference type="PANTHER" id="PTHR23222:SF0">
    <property type="entry name" value="PROHIBITIN 1"/>
    <property type="match status" value="1"/>
</dbReference>
<dbReference type="Gene3D" id="3.30.479.30">
    <property type="entry name" value="Band 7 domain"/>
    <property type="match status" value="1"/>
</dbReference>
<feature type="coiled-coil region" evidence="1">
    <location>
        <begin position="229"/>
        <end position="258"/>
    </location>
</feature>
<dbReference type="InterPro" id="IPR000163">
    <property type="entry name" value="Prohibitin"/>
</dbReference>
<keyword evidence="2" id="KW-0812">Transmembrane</keyword>
<reference evidence="4 5" key="1">
    <citation type="submission" date="2023-06" db="EMBL/GenBank/DDBJ databases">
        <title>Cellulomonas sp. MW4 Whole genome sequence.</title>
        <authorList>
            <person name="Park S."/>
        </authorList>
    </citation>
    <scope>NUCLEOTIDE SEQUENCE [LARGE SCALE GENOMIC DNA]</scope>
    <source>
        <strain evidence="4 5">MW4</strain>
    </source>
</reference>
<organism evidence="4 5">
    <name type="scientific">Cellulomonas alba</name>
    <dbReference type="NCBI Taxonomy" id="3053467"/>
    <lineage>
        <taxon>Bacteria</taxon>
        <taxon>Bacillati</taxon>
        <taxon>Actinomycetota</taxon>
        <taxon>Actinomycetes</taxon>
        <taxon>Micrococcales</taxon>
        <taxon>Cellulomonadaceae</taxon>
        <taxon>Cellulomonas</taxon>
    </lineage>
</organism>
<evidence type="ECO:0000256" key="2">
    <source>
        <dbReference type="SAM" id="Phobius"/>
    </source>
</evidence>
<evidence type="ECO:0000256" key="1">
    <source>
        <dbReference type="SAM" id="Coils"/>
    </source>
</evidence>
<keyword evidence="2" id="KW-0472">Membrane</keyword>
<dbReference type="EMBL" id="JAUCGQ010000001">
    <property type="protein sequence ID" value="MDM7854538.1"/>
    <property type="molecule type" value="Genomic_DNA"/>
</dbReference>
<dbReference type="CDD" id="cd03401">
    <property type="entry name" value="SPFH_prohibitin"/>
    <property type="match status" value="1"/>
</dbReference>
<feature type="transmembrane region" description="Helical" evidence="2">
    <location>
        <begin position="30"/>
        <end position="54"/>
    </location>
</feature>
<keyword evidence="1" id="KW-0175">Coiled coil</keyword>
<proteinExistence type="predicted"/>
<gene>
    <name evidence="4" type="ORF">QRT04_06305</name>
</gene>
<evidence type="ECO:0000313" key="4">
    <source>
        <dbReference type="EMBL" id="MDM7854538.1"/>
    </source>
</evidence>
<dbReference type="Proteomes" id="UP001529338">
    <property type="component" value="Unassembled WGS sequence"/>
</dbReference>
<accession>A0ABT7SEE5</accession>
<dbReference type="Pfam" id="PF01145">
    <property type="entry name" value="Band_7"/>
    <property type="match status" value="1"/>
</dbReference>
<comment type="caution">
    <text evidence="4">The sequence shown here is derived from an EMBL/GenBank/DDBJ whole genome shotgun (WGS) entry which is preliminary data.</text>
</comment>
<dbReference type="RefSeq" id="WP_289454311.1">
    <property type="nucleotide sequence ID" value="NZ_JAUCGQ010000001.1"/>
</dbReference>
<sequence length="320" mass="34119">MGSVVLIVLLLVAGVGVLVGGRKATGQNRWYVRGAGTALLVLAASVLVAASYYSQDAGEARVLRSFTGQLVGQTTTQGAHWKAPWVSAINYDIRNNTVTYIGDGKQGDHSGGSATGEQITFQDKDGVTGNLDVVVRYSIRGEAVLEIYKEFKTQESFVSKVVTNDVRSIARNIPAGYSTIEVYNNRAKLEADIQQALEDRWAENGLVVDRVTLQEIRYSDDVKQRFDDAQAARIAVEKAEAEQQQAAVEAATKKIEAQGTADANAVLSKSLTPQVLQQRYIDALTKASTVYVVPQGSTPMVGVGPGALTAPAPATTSGAK</sequence>
<dbReference type="SUPFAM" id="SSF117892">
    <property type="entry name" value="Band 7/SPFH domain"/>
    <property type="match status" value="1"/>
</dbReference>
<dbReference type="SMART" id="SM00244">
    <property type="entry name" value="PHB"/>
    <property type="match status" value="1"/>
</dbReference>
<feature type="domain" description="Band 7" evidence="3">
    <location>
        <begin position="50"/>
        <end position="230"/>
    </location>
</feature>
<evidence type="ECO:0000313" key="5">
    <source>
        <dbReference type="Proteomes" id="UP001529338"/>
    </source>
</evidence>
<evidence type="ECO:0000259" key="3">
    <source>
        <dbReference type="SMART" id="SM00244"/>
    </source>
</evidence>
<name>A0ABT7SEE5_9CELL</name>